<dbReference type="AlphaFoldDB" id="A0A9X0DE01"/>
<proteinExistence type="predicted"/>
<feature type="transmembrane region" description="Helical" evidence="1">
    <location>
        <begin position="197"/>
        <end position="220"/>
    </location>
</feature>
<evidence type="ECO:0000256" key="1">
    <source>
        <dbReference type="SAM" id="Phobius"/>
    </source>
</evidence>
<dbReference type="OrthoDB" id="10459226at2759"/>
<keyword evidence="1" id="KW-1133">Transmembrane helix</keyword>
<organism evidence="2 3">
    <name type="scientific">Sclerotinia nivalis</name>
    <dbReference type="NCBI Taxonomy" id="352851"/>
    <lineage>
        <taxon>Eukaryota</taxon>
        <taxon>Fungi</taxon>
        <taxon>Dikarya</taxon>
        <taxon>Ascomycota</taxon>
        <taxon>Pezizomycotina</taxon>
        <taxon>Leotiomycetes</taxon>
        <taxon>Helotiales</taxon>
        <taxon>Sclerotiniaceae</taxon>
        <taxon>Sclerotinia</taxon>
    </lineage>
</organism>
<keyword evidence="3" id="KW-1185">Reference proteome</keyword>
<gene>
    <name evidence="2" type="ORF">OCU04_011656</name>
</gene>
<feature type="transmembrane region" description="Helical" evidence="1">
    <location>
        <begin position="227"/>
        <end position="245"/>
    </location>
</feature>
<keyword evidence="1" id="KW-0472">Membrane</keyword>
<sequence>MATIKRIWLWTGIFLATIYSKVRTHNKVRIHNYTSPKHSRSRLGKLFILSILFLLIFAIFIQIINVMDVINREAQNQLPAVVLYLVNHLPNLTPDNITHILRVLEIVFPFIPKIIFIIAAAMCIRYYFKHPVAVDRTSEVIMAIINYFNTNTMTINTIINYFNTNTMTIINHFNTNTMTIIDRLGPVLVSRPARGTAIMLILVFPMMIVTLLYFTFVVCFLQGPERICLMVIGIPFFTYLFWLIFGTD</sequence>
<reference evidence="2" key="1">
    <citation type="submission" date="2022-11" db="EMBL/GenBank/DDBJ databases">
        <title>Genome Resource of Sclerotinia nivalis Strain SnTB1, a Plant Pathogen Isolated from American Ginseng.</title>
        <authorList>
            <person name="Fan S."/>
        </authorList>
    </citation>
    <scope>NUCLEOTIDE SEQUENCE</scope>
    <source>
        <strain evidence="2">SnTB1</strain>
    </source>
</reference>
<keyword evidence="1" id="KW-0812">Transmembrane</keyword>
<dbReference type="Proteomes" id="UP001152300">
    <property type="component" value="Unassembled WGS sequence"/>
</dbReference>
<feature type="transmembrane region" description="Helical" evidence="1">
    <location>
        <begin position="43"/>
        <end position="64"/>
    </location>
</feature>
<dbReference type="EMBL" id="JAPEIS010000014">
    <property type="protein sequence ID" value="KAJ8060046.1"/>
    <property type="molecule type" value="Genomic_DNA"/>
</dbReference>
<accession>A0A9X0DE01</accession>
<feature type="transmembrane region" description="Helical" evidence="1">
    <location>
        <begin position="140"/>
        <end position="162"/>
    </location>
</feature>
<feature type="transmembrane region" description="Helical" evidence="1">
    <location>
        <begin position="106"/>
        <end position="128"/>
    </location>
</feature>
<name>A0A9X0DE01_9HELO</name>
<evidence type="ECO:0000313" key="2">
    <source>
        <dbReference type="EMBL" id="KAJ8060046.1"/>
    </source>
</evidence>
<evidence type="ECO:0000313" key="3">
    <source>
        <dbReference type="Proteomes" id="UP001152300"/>
    </source>
</evidence>
<comment type="caution">
    <text evidence="2">The sequence shown here is derived from an EMBL/GenBank/DDBJ whole genome shotgun (WGS) entry which is preliminary data.</text>
</comment>
<protein>
    <submittedName>
        <fullName evidence="2">Uncharacterized protein</fullName>
    </submittedName>
</protein>